<dbReference type="GeneID" id="27704189"/>
<feature type="region of interest" description="Disordered" evidence="1">
    <location>
        <begin position="224"/>
        <end position="278"/>
    </location>
</feature>
<feature type="compositionally biased region" description="Acidic residues" evidence="1">
    <location>
        <begin position="12"/>
        <end position="47"/>
    </location>
</feature>
<reference evidence="2" key="1">
    <citation type="submission" date="2015-01" db="EMBL/GenBank/DDBJ databases">
        <title>The Genome Sequence of Cladophialophora bantiana CBS 173.52.</title>
        <authorList>
            <consortium name="The Broad Institute Genomics Platform"/>
            <person name="Cuomo C."/>
            <person name="de Hoog S."/>
            <person name="Gorbushina A."/>
            <person name="Stielow B."/>
            <person name="Teixiera M."/>
            <person name="Abouelleil A."/>
            <person name="Chapman S.B."/>
            <person name="Priest M."/>
            <person name="Young S.K."/>
            <person name="Wortman J."/>
            <person name="Nusbaum C."/>
            <person name="Birren B."/>
        </authorList>
    </citation>
    <scope>NUCLEOTIDE SEQUENCE [LARGE SCALE GENOMIC DNA]</scope>
    <source>
        <strain evidence="2">CBS 173.52</strain>
    </source>
</reference>
<dbReference type="Proteomes" id="UP000053789">
    <property type="component" value="Unassembled WGS sequence"/>
</dbReference>
<protein>
    <submittedName>
        <fullName evidence="2">Uncharacterized protein</fullName>
    </submittedName>
</protein>
<evidence type="ECO:0000313" key="3">
    <source>
        <dbReference type="Proteomes" id="UP000053789"/>
    </source>
</evidence>
<gene>
    <name evidence="2" type="ORF">Z519_11261</name>
</gene>
<proteinExistence type="predicted"/>
<dbReference type="HOGENOM" id="CLU_1001167_0_0_1"/>
<sequence length="278" mass="31460">MCEDCCDKDNYDSEDEFFEDDEFYPPEDGVYDTEDDHEDNYDSEDEWWQEQVEDLNGDPGNELFEQDSFCASSLRSPARVEVKLNHQQRVEIPDSVPGSESGSLRVVMPEFGPDFESDSEPSSESNSFSDIQAPILLLRFPDFARRRQSDLWWNQYVRHHYWLLREPAIIIDFIQMLPIDPWGRYLRDPQVAVQTMIDLMATTHRSPSQPNQAMPQTLARVAPEGEADANTVNLQPDVLSEPNTAASPQVEGEAAGVEPSMTEPEVGAPLEVGDGNAE</sequence>
<dbReference type="EMBL" id="KN847000">
    <property type="protein sequence ID" value="KIW88150.1"/>
    <property type="molecule type" value="Genomic_DNA"/>
</dbReference>
<dbReference type="AlphaFoldDB" id="A0A0D2HB65"/>
<organism evidence="2 3">
    <name type="scientific">Cladophialophora bantiana (strain ATCC 10958 / CBS 173.52 / CDC B-1940 / NIH 8579)</name>
    <name type="common">Xylohypha bantiana</name>
    <dbReference type="NCBI Taxonomy" id="1442370"/>
    <lineage>
        <taxon>Eukaryota</taxon>
        <taxon>Fungi</taxon>
        <taxon>Dikarya</taxon>
        <taxon>Ascomycota</taxon>
        <taxon>Pezizomycotina</taxon>
        <taxon>Eurotiomycetes</taxon>
        <taxon>Chaetothyriomycetidae</taxon>
        <taxon>Chaetothyriales</taxon>
        <taxon>Herpotrichiellaceae</taxon>
        <taxon>Cladophialophora</taxon>
    </lineage>
</organism>
<evidence type="ECO:0000256" key="1">
    <source>
        <dbReference type="SAM" id="MobiDB-lite"/>
    </source>
</evidence>
<name>A0A0D2HB65_CLAB1</name>
<feature type="compositionally biased region" description="Basic and acidic residues" evidence="1">
    <location>
        <begin position="1"/>
        <end position="11"/>
    </location>
</feature>
<evidence type="ECO:0000313" key="2">
    <source>
        <dbReference type="EMBL" id="KIW88150.1"/>
    </source>
</evidence>
<feature type="region of interest" description="Disordered" evidence="1">
    <location>
        <begin position="1"/>
        <end position="47"/>
    </location>
</feature>
<keyword evidence="3" id="KW-1185">Reference proteome</keyword>
<dbReference type="OrthoDB" id="10611047at2759"/>
<dbReference type="RefSeq" id="XP_016614819.1">
    <property type="nucleotide sequence ID" value="XM_016768973.1"/>
</dbReference>
<accession>A0A0D2HB65</accession>
<dbReference type="VEuPathDB" id="FungiDB:Z519_11261"/>